<reference evidence="4 5" key="1">
    <citation type="submission" date="2016-03" db="EMBL/GenBank/DDBJ databases">
        <authorList>
            <person name="Ploux O."/>
        </authorList>
    </citation>
    <scope>NUCLEOTIDE SEQUENCE [LARGE SCALE GENOMIC DNA]</scope>
    <source>
        <strain evidence="4 5">R-45378</strain>
    </source>
</reference>
<comment type="subcellular location">
    <subcellularLocation>
        <location evidence="1">Secreted</location>
    </subcellularLocation>
</comment>
<dbReference type="GO" id="GO:0005576">
    <property type="term" value="C:extracellular region"/>
    <property type="evidence" value="ECO:0007669"/>
    <property type="project" value="UniProtKB-SubCell"/>
</dbReference>
<proteinExistence type="predicted"/>
<dbReference type="PANTHER" id="PTHR10009:SF18">
    <property type="entry name" value="PROTEIN YELLOW-LIKE PROTEIN"/>
    <property type="match status" value="1"/>
</dbReference>
<dbReference type="Proteomes" id="UP000077857">
    <property type="component" value="Unassembled WGS sequence"/>
</dbReference>
<evidence type="ECO:0000256" key="2">
    <source>
        <dbReference type="ARBA" id="ARBA00022525"/>
    </source>
</evidence>
<protein>
    <recommendedName>
        <fullName evidence="6">Major royal jelly protein</fullName>
    </recommendedName>
</protein>
<dbReference type="Gene3D" id="2.120.10.30">
    <property type="entry name" value="TolB, C-terminal domain"/>
    <property type="match status" value="1"/>
</dbReference>
<dbReference type="EMBL" id="LUUJ01000054">
    <property type="protein sequence ID" value="OAI18886.1"/>
    <property type="molecule type" value="Genomic_DNA"/>
</dbReference>
<sequence>MNRLTLSCAALLITALEVSADGNSHFDVFANLDTGPGNVTATASGRIVMSQHQFYQPQYTVVEYKDQTLLPFPNKELSAADSTAPIKLDSVLGIRSDSNGIVWMLDNGMRSGVTPKLVGWNTKTNKLQRLIYLPAPIAPKDAFVNDFALDAHHNHAFISDPAGGANAGLIVVNLATGAARRVLEGHKSVVPENVDLVIDNVPIQVKTPSGELVKPHIGVNPITEDLANEWVYFGPMHGLSLYRIKAADLINESLTPEELAQHVERYSDKPISDGISIDENNNIYLGDLANNAIGVIASNRQYRQLAQCPRLSWVDSFSFGANGQLYAVVNRLHRSATLNGGDNQSKPPYFLLKVKALAAGLPGR</sequence>
<dbReference type="SUPFAM" id="SSF101898">
    <property type="entry name" value="NHL repeat"/>
    <property type="match status" value="1"/>
</dbReference>
<gene>
    <name evidence="4" type="ORF">A1507_08240</name>
</gene>
<evidence type="ECO:0000256" key="3">
    <source>
        <dbReference type="SAM" id="SignalP"/>
    </source>
</evidence>
<keyword evidence="3" id="KW-0732">Signal</keyword>
<dbReference type="InterPro" id="IPR011042">
    <property type="entry name" value="6-blade_b-propeller_TolB-like"/>
</dbReference>
<keyword evidence="2" id="KW-0964">Secreted</keyword>
<organism evidence="4 5">
    <name type="scientific">Methylomonas koyamae</name>
    <dbReference type="NCBI Taxonomy" id="702114"/>
    <lineage>
        <taxon>Bacteria</taxon>
        <taxon>Pseudomonadati</taxon>
        <taxon>Pseudomonadota</taxon>
        <taxon>Gammaproteobacteria</taxon>
        <taxon>Methylococcales</taxon>
        <taxon>Methylococcaceae</taxon>
        <taxon>Methylomonas</taxon>
    </lineage>
</organism>
<dbReference type="Pfam" id="PF03022">
    <property type="entry name" value="MRJP"/>
    <property type="match status" value="1"/>
</dbReference>
<evidence type="ECO:0000313" key="4">
    <source>
        <dbReference type="EMBL" id="OAI18886.1"/>
    </source>
</evidence>
<evidence type="ECO:0000313" key="5">
    <source>
        <dbReference type="Proteomes" id="UP000077857"/>
    </source>
</evidence>
<accession>A0A177NL84</accession>
<dbReference type="InterPro" id="IPR017996">
    <property type="entry name" value="MRJP/yellow-related"/>
</dbReference>
<evidence type="ECO:0008006" key="6">
    <source>
        <dbReference type="Google" id="ProtNLM"/>
    </source>
</evidence>
<feature type="signal peptide" evidence="3">
    <location>
        <begin position="1"/>
        <end position="20"/>
    </location>
</feature>
<evidence type="ECO:0000256" key="1">
    <source>
        <dbReference type="ARBA" id="ARBA00004613"/>
    </source>
</evidence>
<dbReference type="PANTHER" id="PTHR10009">
    <property type="entry name" value="PROTEIN YELLOW-RELATED"/>
    <property type="match status" value="1"/>
</dbReference>
<dbReference type="RefSeq" id="WP_064039771.1">
    <property type="nucleotide sequence ID" value="NZ_LUUJ01000054.1"/>
</dbReference>
<feature type="chain" id="PRO_5008069282" description="Major royal jelly protein" evidence="3">
    <location>
        <begin position="21"/>
        <end position="364"/>
    </location>
</feature>
<name>A0A177NL84_9GAMM</name>
<dbReference type="AlphaFoldDB" id="A0A177NL84"/>
<comment type="caution">
    <text evidence="4">The sequence shown here is derived from an EMBL/GenBank/DDBJ whole genome shotgun (WGS) entry which is preliminary data.</text>
</comment>
<dbReference type="OrthoDB" id="9797664at2"/>